<protein>
    <submittedName>
        <fullName evidence="2">Uncharacterized protein</fullName>
    </submittedName>
</protein>
<reference evidence="2 3" key="1">
    <citation type="journal article" date="2019" name="Commun. Biol.">
        <title>The bagworm genome reveals a unique fibroin gene that provides high tensile strength.</title>
        <authorList>
            <person name="Kono N."/>
            <person name="Nakamura H."/>
            <person name="Ohtoshi R."/>
            <person name="Tomita M."/>
            <person name="Numata K."/>
            <person name="Arakawa K."/>
        </authorList>
    </citation>
    <scope>NUCLEOTIDE SEQUENCE [LARGE SCALE GENOMIC DNA]</scope>
</reference>
<accession>A0A4C1TWB9</accession>
<organism evidence="2 3">
    <name type="scientific">Eumeta variegata</name>
    <name type="common">Bagworm moth</name>
    <name type="synonym">Eumeta japonica</name>
    <dbReference type="NCBI Taxonomy" id="151549"/>
    <lineage>
        <taxon>Eukaryota</taxon>
        <taxon>Metazoa</taxon>
        <taxon>Ecdysozoa</taxon>
        <taxon>Arthropoda</taxon>
        <taxon>Hexapoda</taxon>
        <taxon>Insecta</taxon>
        <taxon>Pterygota</taxon>
        <taxon>Neoptera</taxon>
        <taxon>Endopterygota</taxon>
        <taxon>Lepidoptera</taxon>
        <taxon>Glossata</taxon>
        <taxon>Ditrysia</taxon>
        <taxon>Tineoidea</taxon>
        <taxon>Psychidae</taxon>
        <taxon>Oiketicinae</taxon>
        <taxon>Eumeta</taxon>
    </lineage>
</organism>
<evidence type="ECO:0000313" key="2">
    <source>
        <dbReference type="EMBL" id="GBP18280.1"/>
    </source>
</evidence>
<name>A0A4C1TWB9_EUMVA</name>
<comment type="caution">
    <text evidence="2">The sequence shown here is derived from an EMBL/GenBank/DDBJ whole genome shotgun (WGS) entry which is preliminary data.</text>
</comment>
<dbReference type="EMBL" id="BGZK01000095">
    <property type="protein sequence ID" value="GBP18280.1"/>
    <property type="molecule type" value="Genomic_DNA"/>
</dbReference>
<gene>
    <name evidence="2" type="ORF">EVAR_9123_1</name>
</gene>
<proteinExistence type="predicted"/>
<evidence type="ECO:0000313" key="3">
    <source>
        <dbReference type="Proteomes" id="UP000299102"/>
    </source>
</evidence>
<feature type="region of interest" description="Disordered" evidence="1">
    <location>
        <begin position="41"/>
        <end position="68"/>
    </location>
</feature>
<keyword evidence="3" id="KW-1185">Reference proteome</keyword>
<dbReference type="Proteomes" id="UP000299102">
    <property type="component" value="Unassembled WGS sequence"/>
</dbReference>
<evidence type="ECO:0000256" key="1">
    <source>
        <dbReference type="SAM" id="MobiDB-lite"/>
    </source>
</evidence>
<sequence>MQAVRRRDCYRWVSTASPEQIESVQTLLSLDTRRLKFHSDARLPVEAQPTPRRDNELNQRRIASSSPARQLSDRLLSSIVGAAHVVHGSMKLKYVVHDECYSPAVLTGTCWVRLRLRANWPKSFDSSQFTLQAPCLGEHVKPPVADVVTVSMTTVVGALQSALGQRGGLKVRVPRSK</sequence>
<dbReference type="AlphaFoldDB" id="A0A4C1TWB9"/>